<dbReference type="HOGENOM" id="CLU_2027659_0_0_1"/>
<gene>
    <name evidence="1" type="ORF">PISMIDRAFT_389979</name>
</gene>
<accession>A0A0D0A700</accession>
<keyword evidence="2" id="KW-1185">Reference proteome</keyword>
<dbReference type="EMBL" id="KN833687">
    <property type="protein sequence ID" value="KIK30237.1"/>
    <property type="molecule type" value="Genomic_DNA"/>
</dbReference>
<sequence length="122" mass="14020">MFFRAVLWWVYIRQRSPTSTLECGWKPQLDERAEQVNSTRGSGCFTSSCGSVGRQRPSPPLGDMNLRWQTLSEHHHDQEGQNSRVMTAMVTTFGGDPSWHLSRVHTFDDFIAASQHQMFLFT</sequence>
<name>A0A0D0A700_9AGAM</name>
<dbReference type="AlphaFoldDB" id="A0A0D0A700"/>
<evidence type="ECO:0000313" key="1">
    <source>
        <dbReference type="EMBL" id="KIK30237.1"/>
    </source>
</evidence>
<protein>
    <submittedName>
        <fullName evidence="1">Uncharacterized protein</fullName>
    </submittedName>
</protein>
<proteinExistence type="predicted"/>
<dbReference type="Proteomes" id="UP000054018">
    <property type="component" value="Unassembled WGS sequence"/>
</dbReference>
<organism evidence="1 2">
    <name type="scientific">Pisolithus microcarpus 441</name>
    <dbReference type="NCBI Taxonomy" id="765257"/>
    <lineage>
        <taxon>Eukaryota</taxon>
        <taxon>Fungi</taxon>
        <taxon>Dikarya</taxon>
        <taxon>Basidiomycota</taxon>
        <taxon>Agaricomycotina</taxon>
        <taxon>Agaricomycetes</taxon>
        <taxon>Agaricomycetidae</taxon>
        <taxon>Boletales</taxon>
        <taxon>Sclerodermatineae</taxon>
        <taxon>Pisolithaceae</taxon>
        <taxon>Pisolithus</taxon>
    </lineage>
</organism>
<evidence type="ECO:0000313" key="2">
    <source>
        <dbReference type="Proteomes" id="UP000054018"/>
    </source>
</evidence>
<reference evidence="1 2" key="1">
    <citation type="submission" date="2014-04" db="EMBL/GenBank/DDBJ databases">
        <authorList>
            <consortium name="DOE Joint Genome Institute"/>
            <person name="Kuo A."/>
            <person name="Kohler A."/>
            <person name="Costa M.D."/>
            <person name="Nagy L.G."/>
            <person name="Floudas D."/>
            <person name="Copeland A."/>
            <person name="Barry K.W."/>
            <person name="Cichocki N."/>
            <person name="Veneault-Fourrey C."/>
            <person name="LaButti K."/>
            <person name="Lindquist E.A."/>
            <person name="Lipzen A."/>
            <person name="Lundell T."/>
            <person name="Morin E."/>
            <person name="Murat C."/>
            <person name="Sun H."/>
            <person name="Tunlid A."/>
            <person name="Henrissat B."/>
            <person name="Grigoriev I.V."/>
            <person name="Hibbett D.S."/>
            <person name="Martin F."/>
            <person name="Nordberg H.P."/>
            <person name="Cantor M.N."/>
            <person name="Hua S.X."/>
        </authorList>
    </citation>
    <scope>NUCLEOTIDE SEQUENCE [LARGE SCALE GENOMIC DNA]</scope>
    <source>
        <strain evidence="1 2">441</strain>
    </source>
</reference>
<reference evidence="2" key="2">
    <citation type="submission" date="2015-01" db="EMBL/GenBank/DDBJ databases">
        <title>Evolutionary Origins and Diversification of the Mycorrhizal Mutualists.</title>
        <authorList>
            <consortium name="DOE Joint Genome Institute"/>
            <consortium name="Mycorrhizal Genomics Consortium"/>
            <person name="Kohler A."/>
            <person name="Kuo A."/>
            <person name="Nagy L.G."/>
            <person name="Floudas D."/>
            <person name="Copeland A."/>
            <person name="Barry K.W."/>
            <person name="Cichocki N."/>
            <person name="Veneault-Fourrey C."/>
            <person name="LaButti K."/>
            <person name="Lindquist E.A."/>
            <person name="Lipzen A."/>
            <person name="Lundell T."/>
            <person name="Morin E."/>
            <person name="Murat C."/>
            <person name="Riley R."/>
            <person name="Ohm R."/>
            <person name="Sun H."/>
            <person name="Tunlid A."/>
            <person name="Henrissat B."/>
            <person name="Grigoriev I.V."/>
            <person name="Hibbett D.S."/>
            <person name="Martin F."/>
        </authorList>
    </citation>
    <scope>NUCLEOTIDE SEQUENCE [LARGE SCALE GENOMIC DNA]</scope>
    <source>
        <strain evidence="2">441</strain>
    </source>
</reference>